<evidence type="ECO:0000313" key="2">
    <source>
        <dbReference type="EMBL" id="SVD86601.1"/>
    </source>
</evidence>
<dbReference type="InterPro" id="IPR011478">
    <property type="entry name" value="DUF1585"/>
</dbReference>
<name>A0A382YU17_9ZZZZ</name>
<feature type="domain" description="DUF1585" evidence="1">
    <location>
        <begin position="1"/>
        <end position="44"/>
    </location>
</feature>
<dbReference type="EMBL" id="UINC01178444">
    <property type="protein sequence ID" value="SVD86601.1"/>
    <property type="molecule type" value="Genomic_DNA"/>
</dbReference>
<accession>A0A382YU17</accession>
<dbReference type="Pfam" id="PF07624">
    <property type="entry name" value="PSD2"/>
    <property type="match status" value="1"/>
</dbReference>
<sequence>MTYATDRAPNYAERKELADIVRANRESGNGFRDLVLALIESRTFRTR</sequence>
<reference evidence="2" key="1">
    <citation type="submission" date="2018-05" db="EMBL/GenBank/DDBJ databases">
        <authorList>
            <person name="Lanie J.A."/>
            <person name="Ng W.-L."/>
            <person name="Kazmierczak K.M."/>
            <person name="Andrzejewski T.M."/>
            <person name="Davidsen T.M."/>
            <person name="Wayne K.J."/>
            <person name="Tettelin H."/>
            <person name="Glass J.I."/>
            <person name="Rusch D."/>
            <person name="Podicherti R."/>
            <person name="Tsui H.-C.T."/>
            <person name="Winkler M.E."/>
        </authorList>
    </citation>
    <scope>NUCLEOTIDE SEQUENCE</scope>
</reference>
<evidence type="ECO:0000259" key="1">
    <source>
        <dbReference type="Pfam" id="PF07624"/>
    </source>
</evidence>
<proteinExistence type="predicted"/>
<protein>
    <recommendedName>
        <fullName evidence="1">DUF1585 domain-containing protein</fullName>
    </recommendedName>
</protein>
<gene>
    <name evidence="2" type="ORF">METZ01_LOCUS439455</name>
</gene>
<dbReference type="AlphaFoldDB" id="A0A382YU17"/>
<organism evidence="2">
    <name type="scientific">marine metagenome</name>
    <dbReference type="NCBI Taxonomy" id="408172"/>
    <lineage>
        <taxon>unclassified sequences</taxon>
        <taxon>metagenomes</taxon>
        <taxon>ecological metagenomes</taxon>
    </lineage>
</organism>